<feature type="repeat" description="WD" evidence="3">
    <location>
        <begin position="111"/>
        <end position="150"/>
    </location>
</feature>
<dbReference type="AlphaFoldDB" id="A0A2H3J943"/>
<evidence type="ECO:0000256" key="3">
    <source>
        <dbReference type="PROSITE-ProRule" id="PRU00221"/>
    </source>
</evidence>
<dbReference type="Proteomes" id="UP000218811">
    <property type="component" value="Unassembled WGS sequence"/>
</dbReference>
<accession>A0A2H3J943</accession>
<keyword evidence="1 3" id="KW-0853">WD repeat</keyword>
<dbReference type="InterPro" id="IPR036322">
    <property type="entry name" value="WD40_repeat_dom_sf"/>
</dbReference>
<dbReference type="OrthoDB" id="340259at2759"/>
<evidence type="ECO:0000313" key="4">
    <source>
        <dbReference type="EMBL" id="PCH38782.1"/>
    </source>
</evidence>
<dbReference type="STRING" id="742152.A0A2H3J943"/>
<dbReference type="PANTHER" id="PTHR22806:SF0">
    <property type="entry name" value="NUCLEOPORIN NUP37"/>
    <property type="match status" value="1"/>
</dbReference>
<dbReference type="Gene3D" id="2.130.10.10">
    <property type="entry name" value="YVTN repeat-like/Quinoprotein amine dehydrogenase"/>
    <property type="match status" value="1"/>
</dbReference>
<dbReference type="PROSITE" id="PS00678">
    <property type="entry name" value="WD_REPEATS_1"/>
    <property type="match status" value="1"/>
</dbReference>
<keyword evidence="5" id="KW-1185">Reference proteome</keyword>
<dbReference type="PROSITE" id="PS50082">
    <property type="entry name" value="WD_REPEATS_2"/>
    <property type="match status" value="1"/>
</dbReference>
<dbReference type="InterPro" id="IPR037626">
    <property type="entry name" value="NUP37"/>
</dbReference>
<protein>
    <submittedName>
        <fullName evidence="4">Uncharacterized protein</fullName>
    </submittedName>
</protein>
<name>A0A2H3J943_WOLCO</name>
<dbReference type="GO" id="GO:0031080">
    <property type="term" value="C:nuclear pore outer ring"/>
    <property type="evidence" value="ECO:0007669"/>
    <property type="project" value="InterPro"/>
</dbReference>
<proteinExistence type="predicted"/>
<dbReference type="SUPFAM" id="SSF50978">
    <property type="entry name" value="WD40 repeat-like"/>
    <property type="match status" value="1"/>
</dbReference>
<dbReference type="InterPro" id="IPR001680">
    <property type="entry name" value="WD40_rpt"/>
</dbReference>
<dbReference type="InterPro" id="IPR019775">
    <property type="entry name" value="WD40_repeat_CS"/>
</dbReference>
<evidence type="ECO:0000313" key="5">
    <source>
        <dbReference type="Proteomes" id="UP000218811"/>
    </source>
</evidence>
<dbReference type="InterPro" id="IPR015943">
    <property type="entry name" value="WD40/YVTN_repeat-like_dom_sf"/>
</dbReference>
<keyword evidence="2" id="KW-0677">Repeat</keyword>
<sequence length="378" mass="41076">MDSSMDVRYKHGTDIHVVRACYEEAGADLLAIAGVDTVEILLITPTSSMHIASFNVGTRVTALTWSPRVASPTASRDWSIEVVAAAENYKLYLLTKSAEHEEHVFEFGGGINGHHGKINDMTFCGGRGEESMRYLATVSDDKTLMVWDLNPPTTGPKPTDSDDSLMEDIIIEFPQPTAYVMTFPHPLTSVNSHPTSSTELLVADCRGSIFIKDWRADPDASEQNPWHTSSTVELVEPYALASTVTGTSKRWSGSVSWRRDSFDIIGAAYGSGFALWDLSDLRGAKPSVSGTSFPEGNGQFRWSPTSPEYFAISSSSPAHGAAINVHHAGYTNASPVQFPLGPRPLYVRSFDFLACPGIPRIAAAVGRDLIIFYIGVLP</sequence>
<reference evidence="4 5" key="1">
    <citation type="journal article" date="2012" name="Science">
        <title>The Paleozoic origin of enzymatic lignin decomposition reconstructed from 31 fungal genomes.</title>
        <authorList>
            <person name="Floudas D."/>
            <person name="Binder M."/>
            <person name="Riley R."/>
            <person name="Barry K."/>
            <person name="Blanchette R.A."/>
            <person name="Henrissat B."/>
            <person name="Martinez A.T."/>
            <person name="Otillar R."/>
            <person name="Spatafora J.W."/>
            <person name="Yadav J.S."/>
            <person name="Aerts A."/>
            <person name="Benoit I."/>
            <person name="Boyd A."/>
            <person name="Carlson A."/>
            <person name="Copeland A."/>
            <person name="Coutinho P.M."/>
            <person name="de Vries R.P."/>
            <person name="Ferreira P."/>
            <person name="Findley K."/>
            <person name="Foster B."/>
            <person name="Gaskell J."/>
            <person name="Glotzer D."/>
            <person name="Gorecki P."/>
            <person name="Heitman J."/>
            <person name="Hesse C."/>
            <person name="Hori C."/>
            <person name="Igarashi K."/>
            <person name="Jurgens J.A."/>
            <person name="Kallen N."/>
            <person name="Kersten P."/>
            <person name="Kohler A."/>
            <person name="Kuees U."/>
            <person name="Kumar T.K.A."/>
            <person name="Kuo A."/>
            <person name="LaButti K."/>
            <person name="Larrondo L.F."/>
            <person name="Lindquist E."/>
            <person name="Ling A."/>
            <person name="Lombard V."/>
            <person name="Lucas S."/>
            <person name="Lundell T."/>
            <person name="Martin R."/>
            <person name="McLaughlin D.J."/>
            <person name="Morgenstern I."/>
            <person name="Morin E."/>
            <person name="Murat C."/>
            <person name="Nagy L.G."/>
            <person name="Nolan M."/>
            <person name="Ohm R.A."/>
            <person name="Patyshakuliyeva A."/>
            <person name="Rokas A."/>
            <person name="Ruiz-Duenas F.J."/>
            <person name="Sabat G."/>
            <person name="Salamov A."/>
            <person name="Samejima M."/>
            <person name="Schmutz J."/>
            <person name="Slot J.C."/>
            <person name="St John F."/>
            <person name="Stenlid J."/>
            <person name="Sun H."/>
            <person name="Sun S."/>
            <person name="Syed K."/>
            <person name="Tsang A."/>
            <person name="Wiebenga A."/>
            <person name="Young D."/>
            <person name="Pisabarro A."/>
            <person name="Eastwood D.C."/>
            <person name="Martin F."/>
            <person name="Cullen D."/>
            <person name="Grigoriev I.V."/>
            <person name="Hibbett D.S."/>
        </authorList>
    </citation>
    <scope>NUCLEOTIDE SEQUENCE [LARGE SCALE GENOMIC DNA]</scope>
    <source>
        <strain evidence="4 5">MD-104</strain>
    </source>
</reference>
<dbReference type="OMA" id="HGKVNDM"/>
<organism evidence="4 5">
    <name type="scientific">Wolfiporia cocos (strain MD-104)</name>
    <name type="common">Brown rot fungus</name>
    <dbReference type="NCBI Taxonomy" id="742152"/>
    <lineage>
        <taxon>Eukaryota</taxon>
        <taxon>Fungi</taxon>
        <taxon>Dikarya</taxon>
        <taxon>Basidiomycota</taxon>
        <taxon>Agaricomycotina</taxon>
        <taxon>Agaricomycetes</taxon>
        <taxon>Polyporales</taxon>
        <taxon>Phaeolaceae</taxon>
        <taxon>Wolfiporia</taxon>
    </lineage>
</organism>
<dbReference type="EMBL" id="KB467942">
    <property type="protein sequence ID" value="PCH38782.1"/>
    <property type="molecule type" value="Genomic_DNA"/>
</dbReference>
<gene>
    <name evidence="4" type="ORF">WOLCODRAFT_136435</name>
</gene>
<evidence type="ECO:0000256" key="2">
    <source>
        <dbReference type="ARBA" id="ARBA00022737"/>
    </source>
</evidence>
<dbReference type="PANTHER" id="PTHR22806">
    <property type="entry name" value="NUCLEOPORIN NUP37 P37 -RELATED"/>
    <property type="match status" value="1"/>
</dbReference>
<evidence type="ECO:0000256" key="1">
    <source>
        <dbReference type="ARBA" id="ARBA00022574"/>
    </source>
</evidence>